<evidence type="ECO:0000256" key="1">
    <source>
        <dbReference type="SAM" id="Phobius"/>
    </source>
</evidence>
<dbReference type="InterPro" id="IPR018639">
    <property type="entry name" value="DUF2062"/>
</dbReference>
<feature type="domain" description="DUF2062" evidence="2">
    <location>
        <begin position="24"/>
        <end position="169"/>
    </location>
</feature>
<evidence type="ECO:0000313" key="4">
    <source>
        <dbReference type="Proteomes" id="UP000678545"/>
    </source>
</evidence>
<dbReference type="Pfam" id="PF09835">
    <property type="entry name" value="DUF2062"/>
    <property type="match status" value="1"/>
</dbReference>
<gene>
    <name evidence="3" type="ORF">KDM90_11075</name>
</gene>
<organism evidence="3 4">
    <name type="scientific">Undibacterium fentianense</name>
    <dbReference type="NCBI Taxonomy" id="2828728"/>
    <lineage>
        <taxon>Bacteria</taxon>
        <taxon>Pseudomonadati</taxon>
        <taxon>Pseudomonadota</taxon>
        <taxon>Betaproteobacteria</taxon>
        <taxon>Burkholderiales</taxon>
        <taxon>Oxalobacteraceae</taxon>
        <taxon>Undibacterium</taxon>
    </lineage>
</organism>
<keyword evidence="1" id="KW-0812">Transmembrane</keyword>
<dbReference type="AlphaFoldDB" id="A0A941IE00"/>
<comment type="caution">
    <text evidence="3">The sequence shown here is derived from an EMBL/GenBank/DDBJ whole genome shotgun (WGS) entry which is preliminary data.</text>
</comment>
<feature type="transmembrane region" description="Helical" evidence="1">
    <location>
        <begin position="78"/>
        <end position="100"/>
    </location>
</feature>
<feature type="transmembrane region" description="Helical" evidence="1">
    <location>
        <begin position="42"/>
        <end position="71"/>
    </location>
</feature>
<keyword evidence="4" id="KW-1185">Reference proteome</keyword>
<accession>A0A941IE00</accession>
<dbReference type="EMBL" id="JAGSPJ010000004">
    <property type="protein sequence ID" value="MBR7800538.1"/>
    <property type="molecule type" value="Genomic_DNA"/>
</dbReference>
<sequence>MLKQFFRRVLPNQATIQNLPISQRFTGRLNMPEIWLVQRQRLALGLALGVFCGMIPGPLQMISAIGLTLILKVNLPMALIGTFLTNPFTIVPIYMAAYGIGQSILGVSNWKQLPAFPEVEWSTPSLTVQNWLNWGSELGTPWLLGMLILATILASLAYLCIHTGWHLSHYLAVRNRQQRQRSQLRKQI</sequence>
<dbReference type="PANTHER" id="PTHR40547">
    <property type="entry name" value="SLL0298 PROTEIN"/>
    <property type="match status" value="1"/>
</dbReference>
<evidence type="ECO:0000313" key="3">
    <source>
        <dbReference type="EMBL" id="MBR7800538.1"/>
    </source>
</evidence>
<proteinExistence type="predicted"/>
<name>A0A941IE00_9BURK</name>
<reference evidence="3" key="1">
    <citation type="submission" date="2021-04" db="EMBL/GenBank/DDBJ databases">
        <title>novel species isolated from subtropical streams in China.</title>
        <authorList>
            <person name="Lu H."/>
        </authorList>
    </citation>
    <scope>NUCLEOTIDE SEQUENCE</scope>
    <source>
        <strain evidence="3">FT137W</strain>
    </source>
</reference>
<evidence type="ECO:0000259" key="2">
    <source>
        <dbReference type="Pfam" id="PF09835"/>
    </source>
</evidence>
<keyword evidence="1" id="KW-1133">Transmembrane helix</keyword>
<keyword evidence="1" id="KW-0472">Membrane</keyword>
<dbReference type="PANTHER" id="PTHR40547:SF1">
    <property type="entry name" value="SLL0298 PROTEIN"/>
    <property type="match status" value="1"/>
</dbReference>
<protein>
    <submittedName>
        <fullName evidence="3">DUF2062 domain-containing protein</fullName>
    </submittedName>
</protein>
<dbReference type="Proteomes" id="UP000678545">
    <property type="component" value="Unassembled WGS sequence"/>
</dbReference>
<feature type="transmembrane region" description="Helical" evidence="1">
    <location>
        <begin position="142"/>
        <end position="161"/>
    </location>
</feature>
<dbReference type="RefSeq" id="WP_212675666.1">
    <property type="nucleotide sequence ID" value="NZ_JAGSPJ010000004.1"/>
</dbReference>